<proteinExistence type="predicted"/>
<protein>
    <submittedName>
        <fullName evidence="1">40S ribosomal protein S15a</fullName>
    </submittedName>
</protein>
<keyword evidence="1" id="KW-0687">Ribonucleoprotein</keyword>
<dbReference type="AlphaFoldDB" id="A0A0A9CUT9"/>
<accession>A0A0A9CUT9</accession>
<organism evidence="1">
    <name type="scientific">Arundo donax</name>
    <name type="common">Giant reed</name>
    <name type="synonym">Donax arundinaceus</name>
    <dbReference type="NCBI Taxonomy" id="35708"/>
    <lineage>
        <taxon>Eukaryota</taxon>
        <taxon>Viridiplantae</taxon>
        <taxon>Streptophyta</taxon>
        <taxon>Embryophyta</taxon>
        <taxon>Tracheophyta</taxon>
        <taxon>Spermatophyta</taxon>
        <taxon>Magnoliopsida</taxon>
        <taxon>Liliopsida</taxon>
        <taxon>Poales</taxon>
        <taxon>Poaceae</taxon>
        <taxon>PACMAD clade</taxon>
        <taxon>Arundinoideae</taxon>
        <taxon>Arundineae</taxon>
        <taxon>Arundo</taxon>
    </lineage>
</organism>
<keyword evidence="1" id="KW-0689">Ribosomal protein</keyword>
<reference evidence="1" key="1">
    <citation type="submission" date="2014-09" db="EMBL/GenBank/DDBJ databases">
        <authorList>
            <person name="Magalhaes I.L.F."/>
            <person name="Oliveira U."/>
            <person name="Santos F.R."/>
            <person name="Vidigal T.H.D.A."/>
            <person name="Brescovit A.D."/>
            <person name="Santos A.J."/>
        </authorList>
    </citation>
    <scope>NUCLEOTIDE SEQUENCE</scope>
    <source>
        <tissue evidence="1">Shoot tissue taken approximately 20 cm above the soil surface</tissue>
    </source>
</reference>
<reference evidence="1" key="2">
    <citation type="journal article" date="2015" name="Data Brief">
        <title>Shoot transcriptome of the giant reed, Arundo donax.</title>
        <authorList>
            <person name="Barrero R.A."/>
            <person name="Guerrero F.D."/>
            <person name="Moolhuijzen P."/>
            <person name="Goolsby J.A."/>
            <person name="Tidwell J."/>
            <person name="Bellgard S.E."/>
            <person name="Bellgard M.I."/>
        </authorList>
    </citation>
    <scope>NUCLEOTIDE SEQUENCE</scope>
    <source>
        <tissue evidence="1">Shoot tissue taken approximately 20 cm above the soil surface</tissue>
    </source>
</reference>
<name>A0A0A9CUT9_ARUDO</name>
<evidence type="ECO:0000313" key="1">
    <source>
        <dbReference type="EMBL" id="JAD77120.1"/>
    </source>
</evidence>
<dbReference type="GO" id="GO:0005840">
    <property type="term" value="C:ribosome"/>
    <property type="evidence" value="ECO:0007669"/>
    <property type="project" value="UniProtKB-KW"/>
</dbReference>
<dbReference type="EMBL" id="GBRH01220775">
    <property type="protein sequence ID" value="JAD77120.1"/>
    <property type="molecule type" value="Transcribed_RNA"/>
</dbReference>
<sequence>MIHDASRGCQDDVPKLTGWKKPGCPALNLLHTNIETRADHPALVKPPVQFNHDLPGTMVINILKLTNVAMALHDDQELDDHF</sequence>